<name>A0A8D2F663_THEGE</name>
<dbReference type="Ensembl" id="ENSTGET00000019739.1">
    <property type="protein sequence ID" value="ENSTGEP00000016504.1"/>
    <property type="gene ID" value="ENSTGEG00000013355.1"/>
</dbReference>
<accession>A0A8D2F663</accession>
<proteinExistence type="predicted"/>
<dbReference type="Pfam" id="PF00094">
    <property type="entry name" value="VWD"/>
    <property type="match status" value="1"/>
</dbReference>
<protein>
    <recommendedName>
        <fullName evidence="1">VWFD domain-containing protein</fullName>
    </recommendedName>
</protein>
<dbReference type="PROSITE" id="PS51233">
    <property type="entry name" value="VWFD"/>
    <property type="match status" value="1"/>
</dbReference>
<dbReference type="InterPro" id="IPR001846">
    <property type="entry name" value="VWF_type-D"/>
</dbReference>
<feature type="domain" description="VWFD" evidence="1">
    <location>
        <begin position="66"/>
        <end position="167"/>
    </location>
</feature>
<dbReference type="PANTHER" id="PTHR46160:SF9">
    <property type="entry name" value="PROTEIN PRY2-RELATED"/>
    <property type="match status" value="1"/>
</dbReference>
<dbReference type="AlphaFoldDB" id="A0A8D2F663"/>
<reference evidence="2" key="1">
    <citation type="submission" date="2018-05" db="EMBL/GenBank/DDBJ databases">
        <title>Whole genome of Theropithecus gelada.</title>
        <authorList>
            <person name="Chiou K.L."/>
            <person name="Snyder-Mackler N."/>
        </authorList>
    </citation>
    <scope>NUCLEOTIDE SEQUENCE [LARGE SCALE GENOMIC DNA]</scope>
</reference>
<sequence length="167" mass="17891">MRSVLSGTDCVYHPAREAFWAGEHWEQFCHCEASTHAMCCSPSSCGPGQRCGTLRGIFGCHLLSCGTCQAAGHSHIITFDGKTVEFSGTYVSVFAESCGSSSSLPFLRVQPGKENRSSSPLTLIMEVSVQVNGTQVHLQRDSPGMTQVSTSFGDMSFLGTPTLHPNP</sequence>
<organism evidence="2 3">
    <name type="scientific">Theropithecus gelada</name>
    <name type="common">Gelada baboon</name>
    <dbReference type="NCBI Taxonomy" id="9565"/>
    <lineage>
        <taxon>Eukaryota</taxon>
        <taxon>Metazoa</taxon>
        <taxon>Chordata</taxon>
        <taxon>Craniata</taxon>
        <taxon>Vertebrata</taxon>
        <taxon>Euteleostomi</taxon>
        <taxon>Mammalia</taxon>
        <taxon>Eutheria</taxon>
        <taxon>Euarchontoglires</taxon>
        <taxon>Primates</taxon>
        <taxon>Haplorrhini</taxon>
        <taxon>Catarrhini</taxon>
        <taxon>Cercopithecidae</taxon>
        <taxon>Cercopithecinae</taxon>
        <taxon>Theropithecus</taxon>
    </lineage>
</organism>
<evidence type="ECO:0000313" key="3">
    <source>
        <dbReference type="Proteomes" id="UP000694411"/>
    </source>
</evidence>
<evidence type="ECO:0000259" key="1">
    <source>
        <dbReference type="PROSITE" id="PS51233"/>
    </source>
</evidence>
<reference evidence="2" key="3">
    <citation type="submission" date="2025-09" db="UniProtKB">
        <authorList>
            <consortium name="Ensembl"/>
        </authorList>
    </citation>
    <scope>IDENTIFICATION</scope>
</reference>
<evidence type="ECO:0000313" key="2">
    <source>
        <dbReference type="Ensembl" id="ENSTGEP00000016504.1"/>
    </source>
</evidence>
<dbReference type="Proteomes" id="UP000694411">
    <property type="component" value="Chromosome 19"/>
</dbReference>
<keyword evidence="3" id="KW-1185">Reference proteome</keyword>
<reference evidence="2" key="2">
    <citation type="submission" date="2025-08" db="UniProtKB">
        <authorList>
            <consortium name="Ensembl"/>
        </authorList>
    </citation>
    <scope>IDENTIFICATION</scope>
</reference>
<dbReference type="InterPro" id="IPR052749">
    <property type="entry name" value="Alpha-tectorin"/>
</dbReference>
<dbReference type="PANTHER" id="PTHR46160">
    <property type="entry name" value="ALPHA-TECTORIN-RELATED"/>
    <property type="match status" value="1"/>
</dbReference>